<feature type="compositionally biased region" description="Basic residues" evidence="3">
    <location>
        <begin position="743"/>
        <end position="754"/>
    </location>
</feature>
<feature type="compositionally biased region" description="Low complexity" evidence="3">
    <location>
        <begin position="14"/>
        <end position="25"/>
    </location>
</feature>
<comment type="subcellular location">
    <subcellularLocation>
        <location evidence="1">Nucleus</location>
    </subcellularLocation>
</comment>
<reference evidence="4" key="1">
    <citation type="journal article" date="2020" name="Stud. Mycol.">
        <title>101 Dothideomycetes genomes: a test case for predicting lifestyles and emergence of pathogens.</title>
        <authorList>
            <person name="Haridas S."/>
            <person name="Albert R."/>
            <person name="Binder M."/>
            <person name="Bloem J."/>
            <person name="Labutti K."/>
            <person name="Salamov A."/>
            <person name="Andreopoulos B."/>
            <person name="Baker S."/>
            <person name="Barry K."/>
            <person name="Bills G."/>
            <person name="Bluhm B."/>
            <person name="Cannon C."/>
            <person name="Castanera R."/>
            <person name="Culley D."/>
            <person name="Daum C."/>
            <person name="Ezra D."/>
            <person name="Gonzalez J."/>
            <person name="Henrissat B."/>
            <person name="Kuo A."/>
            <person name="Liang C."/>
            <person name="Lipzen A."/>
            <person name="Lutzoni F."/>
            <person name="Magnuson J."/>
            <person name="Mondo S."/>
            <person name="Nolan M."/>
            <person name="Ohm R."/>
            <person name="Pangilinan J."/>
            <person name="Park H.-J."/>
            <person name="Ramirez L."/>
            <person name="Alfaro M."/>
            <person name="Sun H."/>
            <person name="Tritt A."/>
            <person name="Yoshinaga Y."/>
            <person name="Zwiers L.-H."/>
            <person name="Turgeon B."/>
            <person name="Goodwin S."/>
            <person name="Spatafora J."/>
            <person name="Crous P."/>
            <person name="Grigoriev I."/>
        </authorList>
    </citation>
    <scope>NUCLEOTIDE SEQUENCE</scope>
    <source>
        <strain evidence="4">CBS 121739</strain>
    </source>
</reference>
<gene>
    <name evidence="4" type="ORF">EJ05DRAFT_351944</name>
</gene>
<name>A0A6A6WBH7_9PEZI</name>
<dbReference type="PROSITE" id="PS00354">
    <property type="entry name" value="HMGI_Y"/>
    <property type="match status" value="1"/>
</dbReference>
<dbReference type="GO" id="GO:0006355">
    <property type="term" value="P:regulation of DNA-templated transcription"/>
    <property type="evidence" value="ECO:0007669"/>
    <property type="project" value="InterPro"/>
</dbReference>
<feature type="region of interest" description="Disordered" evidence="3">
    <location>
        <begin position="595"/>
        <end position="621"/>
    </location>
</feature>
<dbReference type="GO" id="GO:0003677">
    <property type="term" value="F:DNA binding"/>
    <property type="evidence" value="ECO:0007669"/>
    <property type="project" value="InterPro"/>
</dbReference>
<dbReference type="GO" id="GO:0005634">
    <property type="term" value="C:nucleus"/>
    <property type="evidence" value="ECO:0007669"/>
    <property type="project" value="UniProtKB-SubCell"/>
</dbReference>
<proteinExistence type="predicted"/>
<dbReference type="Pfam" id="PF02178">
    <property type="entry name" value="AT_hook"/>
    <property type="match status" value="2"/>
</dbReference>
<feature type="compositionally biased region" description="Polar residues" evidence="3">
    <location>
        <begin position="59"/>
        <end position="73"/>
    </location>
</feature>
<dbReference type="GeneID" id="54482063"/>
<protein>
    <submittedName>
        <fullName evidence="4">Uncharacterized protein</fullName>
    </submittedName>
</protein>
<keyword evidence="5" id="KW-1185">Reference proteome</keyword>
<evidence type="ECO:0000256" key="3">
    <source>
        <dbReference type="SAM" id="MobiDB-lite"/>
    </source>
</evidence>
<feature type="region of interest" description="Disordered" evidence="3">
    <location>
        <begin position="413"/>
        <end position="440"/>
    </location>
</feature>
<dbReference type="InterPro" id="IPR000637">
    <property type="entry name" value="HMGI/Y_DNA-bd_CS"/>
</dbReference>
<dbReference type="Proteomes" id="UP000799437">
    <property type="component" value="Unassembled WGS sequence"/>
</dbReference>
<evidence type="ECO:0000256" key="1">
    <source>
        <dbReference type="ARBA" id="ARBA00004123"/>
    </source>
</evidence>
<feature type="compositionally biased region" description="Low complexity" evidence="3">
    <location>
        <begin position="880"/>
        <end position="902"/>
    </location>
</feature>
<feature type="compositionally biased region" description="Acidic residues" evidence="3">
    <location>
        <begin position="903"/>
        <end position="912"/>
    </location>
</feature>
<dbReference type="AlphaFoldDB" id="A0A6A6WBH7"/>
<feature type="compositionally biased region" description="Low complexity" evidence="3">
    <location>
        <begin position="413"/>
        <end position="430"/>
    </location>
</feature>
<organism evidence="4 5">
    <name type="scientific">Pseudovirgaria hyperparasitica</name>
    <dbReference type="NCBI Taxonomy" id="470096"/>
    <lineage>
        <taxon>Eukaryota</taxon>
        <taxon>Fungi</taxon>
        <taxon>Dikarya</taxon>
        <taxon>Ascomycota</taxon>
        <taxon>Pezizomycotina</taxon>
        <taxon>Dothideomycetes</taxon>
        <taxon>Dothideomycetes incertae sedis</taxon>
        <taxon>Acrospermales</taxon>
        <taxon>Acrospermaceae</taxon>
        <taxon>Pseudovirgaria</taxon>
    </lineage>
</organism>
<feature type="compositionally biased region" description="Polar residues" evidence="3">
    <location>
        <begin position="272"/>
        <end position="284"/>
    </location>
</feature>
<evidence type="ECO:0000313" key="5">
    <source>
        <dbReference type="Proteomes" id="UP000799437"/>
    </source>
</evidence>
<feature type="compositionally biased region" description="Polar residues" evidence="3">
    <location>
        <begin position="660"/>
        <end position="677"/>
    </location>
</feature>
<feature type="region of interest" description="Disordered" evidence="3">
    <location>
        <begin position="743"/>
        <end position="774"/>
    </location>
</feature>
<accession>A0A6A6WBH7</accession>
<dbReference type="OrthoDB" id="3946221at2759"/>
<feature type="region of interest" description="Disordered" evidence="3">
    <location>
        <begin position="852"/>
        <end position="912"/>
    </location>
</feature>
<dbReference type="EMBL" id="ML996571">
    <property type="protein sequence ID" value="KAF2758461.1"/>
    <property type="molecule type" value="Genomic_DNA"/>
</dbReference>
<dbReference type="RefSeq" id="XP_033600912.1">
    <property type="nucleotide sequence ID" value="XM_033741009.1"/>
</dbReference>
<feature type="compositionally biased region" description="Basic and acidic residues" evidence="3">
    <location>
        <begin position="258"/>
        <end position="267"/>
    </location>
</feature>
<feature type="region of interest" description="Disordered" evidence="3">
    <location>
        <begin position="656"/>
        <end position="698"/>
    </location>
</feature>
<feature type="region of interest" description="Disordered" evidence="3">
    <location>
        <begin position="1"/>
        <end position="284"/>
    </location>
</feature>
<feature type="compositionally biased region" description="Polar residues" evidence="3">
    <location>
        <begin position="597"/>
        <end position="613"/>
    </location>
</feature>
<sequence length="1202" mass="131697">MAPQTLLQERDIYPDSSPDPLASSLGRRPTPRKPLQRTSSNHAKARLSSPVKTVHSTDHSATFEVSPSKSTSPWKIKVTVEQNGDGIVDQENIDLESPTRRVKQRTTTKTTTVPLKGADETSPVKRRGRPRKSDTGAASKPRRDVTPAGKSSKGRKSAETAESSILDVSGLDSEPAPTKRPRGRPRKNIATPNQPQGRNMKEGQSSHENQLQNLDGNATKIAPVDPSSSPSSLPGRCDTPAEDVSPVKPSEPKGVPGKGRDGNESSRKTTHQVETSTYTHLQRASSTGVKKIDFANVTPLHLKYSRQIGDNTTPEINPIHFRVPTPRKPIGYDESAESPMPQSSPMHSFPVNPDASIIAPKITRFDKRNYPALSTAPEVVRRDNQEHGIDDGIDSTTIMESEGFSMISVDSLPSRQLSSSPSAATSNLPSIASVSSNPKLKAAPSPRVLSYLKVKHSHMPSSPPGAPLSYRTPSLEAVSPSGPPPIEPALLFPRTASTPRLSGVVKTAIALQGVVDVNENKVTGDKSPLATKARLDSLFSGFGEGTRRELQAGLRLGEELARRSQERNMSRSVSPEMGACGSGDDVFKIHRNAAGEPNSQRLPTPEEQCQSHSRAVKPPFSLPVPRRQVQDVTIRYPSLNGNQLSLQIATPEIGSEMDWQPTTPLSSAGTDTESPYQNKDDNREANDTQVSQHVDDRAQDISDIWEEEASRSSDIEILDKTQPSLVPQVADLFVDDESLAKPKRSKLPKTWRRKSNSDFNYSDEAEPSTQTIPTDTRLPAEVNAVSVTVSEESTATLPDRMDNVSYPDIEDDDTGLFWQHDYTVHNIPRRNRRKRGDSEKLDLTELLGLNKNTLNSSPIREPQRLTPFRSPAPILKITRDSSPARPRDSASSPSKHVSFADATFDDSIDDSDPIVDQYVSEASDAQQLQDELEARSNSQPFYRDMQSSQPLEDAVSQCSSPAFRTRMSCSVLTVDPNCVVNPLFEKSSVAAPVVPSPVERQYTSASSEVVAEDIEIKTTGPGLFSRFTGGIWSAITRTPPPPQHPVLRPYPPIPSEYPWTRTHFISLDNLYQAQKRDPSVFSPKSHPTNAALLSTFSNRSKYVGAIISNWGYSLEFTEDHLVMAKVLMQTMTVKDVAEYEQVTGKKAKIGNCNVGGPESGRISEEDVMIKIFAIIAGEMIRDDEDQGKKIDRTGTLTIEWNV</sequence>
<dbReference type="InterPro" id="IPR017956">
    <property type="entry name" value="AT_hook_DNA-bd_motif"/>
</dbReference>
<evidence type="ECO:0000313" key="4">
    <source>
        <dbReference type="EMBL" id="KAF2758461.1"/>
    </source>
</evidence>
<dbReference type="SMART" id="SM00384">
    <property type="entry name" value="AT_hook"/>
    <property type="match status" value="2"/>
</dbReference>
<keyword evidence="2" id="KW-0539">Nucleus</keyword>
<evidence type="ECO:0000256" key="2">
    <source>
        <dbReference type="ARBA" id="ARBA00023242"/>
    </source>
</evidence>
<feature type="compositionally biased region" description="Polar residues" evidence="3">
    <location>
        <begin position="206"/>
        <end position="216"/>
    </location>
</feature>